<dbReference type="OrthoDB" id="953615at2"/>
<dbReference type="Proteomes" id="UP000245489">
    <property type="component" value="Unassembled WGS sequence"/>
</dbReference>
<name>A0A316EVU9_9BACT</name>
<proteinExistence type="predicted"/>
<dbReference type="AlphaFoldDB" id="A0A316EVU9"/>
<reference evidence="1 2" key="1">
    <citation type="submission" date="2018-05" db="EMBL/GenBank/DDBJ databases">
        <title>Genomic Encyclopedia of Archaeal and Bacterial Type Strains, Phase II (KMG-II): from individual species to whole genera.</title>
        <authorList>
            <person name="Goeker M."/>
        </authorList>
    </citation>
    <scope>NUCLEOTIDE SEQUENCE [LARGE SCALE GENOMIC DNA]</scope>
    <source>
        <strain evidence="1 2">DSM 22214</strain>
    </source>
</reference>
<organism evidence="1 2">
    <name type="scientific">Arcicella aurantiaca</name>
    <dbReference type="NCBI Taxonomy" id="591202"/>
    <lineage>
        <taxon>Bacteria</taxon>
        <taxon>Pseudomonadati</taxon>
        <taxon>Bacteroidota</taxon>
        <taxon>Cytophagia</taxon>
        <taxon>Cytophagales</taxon>
        <taxon>Flectobacillaceae</taxon>
        <taxon>Arcicella</taxon>
    </lineage>
</organism>
<keyword evidence="2" id="KW-1185">Reference proteome</keyword>
<accession>A0A316EVU9</accession>
<comment type="caution">
    <text evidence="1">The sequence shown here is derived from an EMBL/GenBank/DDBJ whole genome shotgun (WGS) entry which is preliminary data.</text>
</comment>
<gene>
    <name evidence="1" type="ORF">LV89_01594</name>
</gene>
<sequence>MKRIKLSFVSIVFSTLFTVTIAARENEKIIYNPLLIDGQPINYEQFSLSSKGVITMITENTKGNGTMTIPFKVYLRRDNKIVYLGGSASTNTLSEIEISKVLKFANLGDELVIEPVDKKFQTSGRVFFLRNNLVKFMSKFLISKNPQDGC</sequence>
<evidence type="ECO:0000313" key="2">
    <source>
        <dbReference type="Proteomes" id="UP000245489"/>
    </source>
</evidence>
<dbReference type="RefSeq" id="WP_109742358.1">
    <property type="nucleotide sequence ID" value="NZ_QGGO01000007.1"/>
</dbReference>
<dbReference type="EMBL" id="QGGO01000007">
    <property type="protein sequence ID" value="PWK27281.1"/>
    <property type="molecule type" value="Genomic_DNA"/>
</dbReference>
<protein>
    <submittedName>
        <fullName evidence="1">Uncharacterized protein</fullName>
    </submittedName>
</protein>
<evidence type="ECO:0000313" key="1">
    <source>
        <dbReference type="EMBL" id="PWK27281.1"/>
    </source>
</evidence>